<keyword evidence="1" id="KW-0808">Transferase</keyword>
<evidence type="ECO:0000256" key="1">
    <source>
        <dbReference type="ARBA" id="ARBA00022679"/>
    </source>
</evidence>
<evidence type="ECO:0000313" key="4">
    <source>
        <dbReference type="EMBL" id="MCP9292115.1"/>
    </source>
</evidence>
<keyword evidence="5" id="KW-1185">Reference proteome</keyword>
<dbReference type="Gene3D" id="3.40.630.30">
    <property type="match status" value="1"/>
</dbReference>
<dbReference type="CDD" id="cd04301">
    <property type="entry name" value="NAT_SF"/>
    <property type="match status" value="1"/>
</dbReference>
<dbReference type="InterPro" id="IPR016181">
    <property type="entry name" value="Acyl_CoA_acyltransferase"/>
</dbReference>
<keyword evidence="2" id="KW-0012">Acyltransferase</keyword>
<organism evidence="4 5">
    <name type="scientific">Gracilimonas sediminicola</name>
    <dbReference type="NCBI Taxonomy" id="2952158"/>
    <lineage>
        <taxon>Bacteria</taxon>
        <taxon>Pseudomonadati</taxon>
        <taxon>Balneolota</taxon>
        <taxon>Balneolia</taxon>
        <taxon>Balneolales</taxon>
        <taxon>Balneolaceae</taxon>
        <taxon>Gracilimonas</taxon>
    </lineage>
</organism>
<dbReference type="InterPro" id="IPR050832">
    <property type="entry name" value="Bact_Acetyltransf"/>
</dbReference>
<comment type="caution">
    <text evidence="4">The sequence shown here is derived from an EMBL/GenBank/DDBJ whole genome shotgun (WGS) entry which is preliminary data.</text>
</comment>
<dbReference type="Pfam" id="PF13527">
    <property type="entry name" value="Acetyltransf_9"/>
    <property type="match status" value="1"/>
</dbReference>
<dbReference type="AlphaFoldDB" id="A0A9X2L4H5"/>
<dbReference type="Proteomes" id="UP001139125">
    <property type="component" value="Unassembled WGS sequence"/>
</dbReference>
<dbReference type="PANTHER" id="PTHR43877">
    <property type="entry name" value="AMINOALKYLPHOSPHONATE N-ACETYLTRANSFERASE-RELATED-RELATED"/>
    <property type="match status" value="1"/>
</dbReference>
<gene>
    <name evidence="4" type="ORF">NM125_11045</name>
</gene>
<evidence type="ECO:0000313" key="5">
    <source>
        <dbReference type="Proteomes" id="UP001139125"/>
    </source>
</evidence>
<dbReference type="InterPro" id="IPR000182">
    <property type="entry name" value="GNAT_dom"/>
</dbReference>
<sequence>MNITIRRETKADHSDVFQLIKKAFEGEEYSDQTEHLLVERLRNSEAFIPELSLVAEWENEVVGHILFTRILIKSEKEEWESLALAPVTVLPNNQGKGIGGQLIKAGHKAAREAGFTSVVLVGHSGYYPRFGYRPCSDYDISLLFDIPLENCMAIELKPGVLKDVHGVGEYPFEFY</sequence>
<feature type="domain" description="N-acetyltransferase" evidence="3">
    <location>
        <begin position="3"/>
        <end position="149"/>
    </location>
</feature>
<dbReference type="EMBL" id="JANDBC010000002">
    <property type="protein sequence ID" value="MCP9292115.1"/>
    <property type="molecule type" value="Genomic_DNA"/>
</dbReference>
<protein>
    <submittedName>
        <fullName evidence="4">N-acetyltransferase</fullName>
    </submittedName>
</protein>
<dbReference type="PROSITE" id="PS51186">
    <property type="entry name" value="GNAT"/>
    <property type="match status" value="1"/>
</dbReference>
<name>A0A9X2L4H5_9BACT</name>
<evidence type="ECO:0000259" key="3">
    <source>
        <dbReference type="PROSITE" id="PS51186"/>
    </source>
</evidence>
<accession>A0A9X2L4H5</accession>
<evidence type="ECO:0000256" key="2">
    <source>
        <dbReference type="ARBA" id="ARBA00023315"/>
    </source>
</evidence>
<dbReference type="GO" id="GO:0016747">
    <property type="term" value="F:acyltransferase activity, transferring groups other than amino-acyl groups"/>
    <property type="evidence" value="ECO:0007669"/>
    <property type="project" value="InterPro"/>
</dbReference>
<proteinExistence type="predicted"/>
<reference evidence="4" key="1">
    <citation type="submission" date="2022-06" db="EMBL/GenBank/DDBJ databases">
        <title>Gracilimonas sp. CAU 1638 isolated from sea sediment.</title>
        <authorList>
            <person name="Kim W."/>
        </authorList>
    </citation>
    <scope>NUCLEOTIDE SEQUENCE</scope>
    <source>
        <strain evidence="4">CAU 1638</strain>
    </source>
</reference>
<dbReference type="RefSeq" id="WP_255134989.1">
    <property type="nucleotide sequence ID" value="NZ_JANDBC010000002.1"/>
</dbReference>
<dbReference type="SUPFAM" id="SSF55729">
    <property type="entry name" value="Acyl-CoA N-acyltransferases (Nat)"/>
    <property type="match status" value="1"/>
</dbReference>